<name>A0A6J4I186_9PROT</name>
<feature type="compositionally biased region" description="Basic residues" evidence="1">
    <location>
        <begin position="233"/>
        <end position="250"/>
    </location>
</feature>
<feature type="region of interest" description="Disordered" evidence="1">
    <location>
        <begin position="215"/>
        <end position="280"/>
    </location>
</feature>
<evidence type="ECO:0000313" key="2">
    <source>
        <dbReference type="EMBL" id="CAA9238354.1"/>
    </source>
</evidence>
<organism evidence="2">
    <name type="scientific">uncultured Acetobacteraceae bacterium</name>
    <dbReference type="NCBI Taxonomy" id="169975"/>
    <lineage>
        <taxon>Bacteria</taxon>
        <taxon>Pseudomonadati</taxon>
        <taxon>Pseudomonadota</taxon>
        <taxon>Alphaproteobacteria</taxon>
        <taxon>Acetobacterales</taxon>
        <taxon>Acetobacteraceae</taxon>
        <taxon>environmental samples</taxon>
    </lineage>
</organism>
<gene>
    <name evidence="2" type="ORF">AVDCRST_MAG04-1475</name>
</gene>
<sequence>GSASESHSRCALFNGRRGMRALSPDPPGPAVGAARLRVAAFRPRVPRQFRRRRAPRPRGAPPQRGRFRGRAVRRGGRARGSVARGHLPARVLRREPRTLGTRSGDVRRAVAVLGEHGQPARRRRARHNRPGRGDGRSGVPAQAHFPRGGGPDPALLAALSRGARRAHRRNPRRVRLLPADRLPFHAHASRAGGQPAGFRAGRRPRHLLRAARDAAGGRGAVRHGLSHPPQRPLRGRLRHTPLRAAARRRARLADRGRPSAVHERGAHRAPAGHGGAASGLDAIDRGAAADRLVVPAL</sequence>
<feature type="compositionally biased region" description="Basic and acidic residues" evidence="1">
    <location>
        <begin position="251"/>
        <end position="266"/>
    </location>
</feature>
<keyword evidence="2" id="KW-0378">Hydrolase</keyword>
<protein>
    <submittedName>
        <fullName evidence="2">N-formylglutamate deformylase</fullName>
        <ecNumber evidence="2">3.5.1.68</ecNumber>
    </submittedName>
</protein>
<dbReference type="EC" id="3.5.1.68" evidence="2"/>
<feature type="non-terminal residue" evidence="2">
    <location>
        <position position="1"/>
    </location>
</feature>
<feature type="compositionally biased region" description="Basic residues" evidence="1">
    <location>
        <begin position="119"/>
        <end position="130"/>
    </location>
</feature>
<feature type="non-terminal residue" evidence="2">
    <location>
        <position position="297"/>
    </location>
</feature>
<dbReference type="GO" id="GO:0050129">
    <property type="term" value="F:N-formylglutamate deformylase activity"/>
    <property type="evidence" value="ECO:0007669"/>
    <property type="project" value="UniProtKB-EC"/>
</dbReference>
<reference evidence="2" key="1">
    <citation type="submission" date="2020-02" db="EMBL/GenBank/DDBJ databases">
        <authorList>
            <person name="Meier V. D."/>
        </authorList>
    </citation>
    <scope>NUCLEOTIDE SEQUENCE</scope>
    <source>
        <strain evidence="2">AVDCRST_MAG04</strain>
    </source>
</reference>
<proteinExistence type="predicted"/>
<evidence type="ECO:0000256" key="1">
    <source>
        <dbReference type="SAM" id="MobiDB-lite"/>
    </source>
</evidence>
<dbReference type="EMBL" id="CADCTL010000104">
    <property type="protein sequence ID" value="CAA9238354.1"/>
    <property type="molecule type" value="Genomic_DNA"/>
</dbReference>
<feature type="region of interest" description="Disordered" evidence="1">
    <location>
        <begin position="113"/>
        <end position="151"/>
    </location>
</feature>
<accession>A0A6J4I186</accession>
<dbReference type="AlphaFoldDB" id="A0A6J4I186"/>
<feature type="compositionally biased region" description="Basic residues" evidence="1">
    <location>
        <begin position="44"/>
        <end position="56"/>
    </location>
</feature>
<feature type="region of interest" description="Disordered" evidence="1">
    <location>
        <begin position="43"/>
        <end position="83"/>
    </location>
</feature>
<feature type="compositionally biased region" description="Basic residues" evidence="1">
    <location>
        <begin position="65"/>
        <end position="77"/>
    </location>
</feature>